<sequence length="312" mass="33930">MNQAYLFSIEGTHRQRYARFGGIVSNASNPFIVHAPNSTPIGHTFTFKFEIKTGSFVDTLEFKITVGAKHYLIWDPDPNHTSGPAIDAALQACGYVGDYYTTLPITELDDYLAVFVCVGIFWENYVIEDGSSEATALVNFVNSGGRMYLEGGDVWYADLLSGGYDFGSLFGINPTDDGSDSLVTVLGQGEAFTEGISFGYNGENNWIDHISPQSSGFTIFSNSSPQFDCGVANDTLLYKTVGVSFEFGGLTDGSPPSTKEVLVDSIMHFFGIRAEEKPGGVLIIPKAYGLSQSYPNPCNYNAVINYQIPFKG</sequence>
<evidence type="ECO:0000313" key="1">
    <source>
        <dbReference type="EMBL" id="GAI59168.1"/>
    </source>
</evidence>
<name>X1PTL0_9ZZZZ</name>
<reference evidence="1" key="1">
    <citation type="journal article" date="2014" name="Front. Microbiol.">
        <title>High frequency of phylogenetically diverse reductive dehalogenase-homologous genes in deep subseafloor sedimentary metagenomes.</title>
        <authorList>
            <person name="Kawai M."/>
            <person name="Futagami T."/>
            <person name="Toyoda A."/>
            <person name="Takaki Y."/>
            <person name="Nishi S."/>
            <person name="Hori S."/>
            <person name="Arai W."/>
            <person name="Tsubouchi T."/>
            <person name="Morono Y."/>
            <person name="Uchiyama I."/>
            <person name="Ito T."/>
            <person name="Fujiyama A."/>
            <person name="Inagaki F."/>
            <person name="Takami H."/>
        </authorList>
    </citation>
    <scope>NUCLEOTIDE SEQUENCE</scope>
    <source>
        <strain evidence="1">Expedition CK06-06</strain>
    </source>
</reference>
<proteinExistence type="predicted"/>
<dbReference type="AlphaFoldDB" id="X1PTL0"/>
<accession>X1PTL0</accession>
<gene>
    <name evidence="1" type="ORF">S12H4_07214</name>
</gene>
<protein>
    <submittedName>
        <fullName evidence="1">Uncharacterized protein</fullName>
    </submittedName>
</protein>
<comment type="caution">
    <text evidence="1">The sequence shown here is derived from an EMBL/GenBank/DDBJ whole genome shotgun (WGS) entry which is preliminary data.</text>
</comment>
<organism evidence="1">
    <name type="scientific">marine sediment metagenome</name>
    <dbReference type="NCBI Taxonomy" id="412755"/>
    <lineage>
        <taxon>unclassified sequences</taxon>
        <taxon>metagenomes</taxon>
        <taxon>ecological metagenomes</taxon>
    </lineage>
</organism>
<dbReference type="EMBL" id="BARW01002634">
    <property type="protein sequence ID" value="GAI59168.1"/>
    <property type="molecule type" value="Genomic_DNA"/>
</dbReference>
<feature type="non-terminal residue" evidence="1">
    <location>
        <position position="312"/>
    </location>
</feature>